<dbReference type="Proteomes" id="UP000255106">
    <property type="component" value="Unassembled WGS sequence"/>
</dbReference>
<accession>A0A377LST2</accession>
<dbReference type="EC" id="1.1.1.95" evidence="4"/>
<proteinExistence type="predicted"/>
<reference evidence="4 5" key="1">
    <citation type="submission" date="2018-06" db="EMBL/GenBank/DDBJ databases">
        <authorList>
            <consortium name="Pathogen Informatics"/>
            <person name="Doyle S."/>
        </authorList>
    </citation>
    <scope>NUCLEOTIDE SEQUENCE [LARGE SCALE GENOMIC DNA]</scope>
    <source>
        <strain evidence="4 5">NCTC10005</strain>
    </source>
</reference>
<dbReference type="Gene3D" id="3.40.50.720">
    <property type="entry name" value="NAD(P)-binding Rossmann-like Domain"/>
    <property type="match status" value="1"/>
</dbReference>
<dbReference type="PANTHER" id="PTHR10996:SF282">
    <property type="entry name" value="D-3-PHOSPHOGLYCERATE DEHYDROGENASE 1-RELATED"/>
    <property type="match status" value="1"/>
</dbReference>
<keyword evidence="1 4" id="KW-0560">Oxidoreductase</keyword>
<dbReference type="SUPFAM" id="SSF51735">
    <property type="entry name" value="NAD(P)-binding Rossmann-fold domains"/>
    <property type="match status" value="1"/>
</dbReference>
<evidence type="ECO:0000259" key="3">
    <source>
        <dbReference type="Pfam" id="PF02826"/>
    </source>
</evidence>
<dbReference type="GO" id="GO:0004617">
    <property type="term" value="F:phosphoglycerate dehydrogenase activity"/>
    <property type="evidence" value="ECO:0007669"/>
    <property type="project" value="UniProtKB-EC"/>
</dbReference>
<dbReference type="InterPro" id="IPR006140">
    <property type="entry name" value="D-isomer_DH_NAD-bd"/>
</dbReference>
<dbReference type="InterPro" id="IPR050223">
    <property type="entry name" value="D-isomer_2-hydroxyacid_DH"/>
</dbReference>
<gene>
    <name evidence="4" type="primary">serA_2</name>
    <name evidence="4" type="ORF">NCTC10005_02131</name>
</gene>
<dbReference type="PROSITE" id="PS00065">
    <property type="entry name" value="D_2_HYDROXYACID_DH_1"/>
    <property type="match status" value="1"/>
</dbReference>
<dbReference type="Pfam" id="PF02826">
    <property type="entry name" value="2-Hacid_dh_C"/>
    <property type="match status" value="1"/>
</dbReference>
<dbReference type="AlphaFoldDB" id="A0A377LST2"/>
<name>A0A377LST2_ENTCL</name>
<dbReference type="InterPro" id="IPR036291">
    <property type="entry name" value="NAD(P)-bd_dom_sf"/>
</dbReference>
<dbReference type="PANTHER" id="PTHR10996">
    <property type="entry name" value="2-HYDROXYACID DEHYDROGENASE-RELATED"/>
    <property type="match status" value="1"/>
</dbReference>
<evidence type="ECO:0000313" key="5">
    <source>
        <dbReference type="Proteomes" id="UP000255106"/>
    </source>
</evidence>
<feature type="domain" description="D-isomer specific 2-hydroxyacid dehydrogenase NAD-binding" evidence="3">
    <location>
        <begin position="28"/>
        <end position="84"/>
    </location>
</feature>
<evidence type="ECO:0000256" key="1">
    <source>
        <dbReference type="ARBA" id="ARBA00023002"/>
    </source>
</evidence>
<dbReference type="EMBL" id="UGJB01000004">
    <property type="protein sequence ID" value="STQ09425.1"/>
    <property type="molecule type" value="Genomic_DNA"/>
</dbReference>
<dbReference type="InterPro" id="IPR029752">
    <property type="entry name" value="D-isomer_DH_CS1"/>
</dbReference>
<organism evidence="4 5">
    <name type="scientific">Enterobacter cloacae</name>
    <dbReference type="NCBI Taxonomy" id="550"/>
    <lineage>
        <taxon>Bacteria</taxon>
        <taxon>Pseudomonadati</taxon>
        <taxon>Pseudomonadota</taxon>
        <taxon>Gammaproteobacteria</taxon>
        <taxon>Enterobacterales</taxon>
        <taxon>Enterobacteriaceae</taxon>
        <taxon>Enterobacter</taxon>
        <taxon>Enterobacter cloacae complex</taxon>
    </lineage>
</organism>
<keyword evidence="2" id="KW-0520">NAD</keyword>
<dbReference type="GO" id="GO:0051287">
    <property type="term" value="F:NAD binding"/>
    <property type="evidence" value="ECO:0007669"/>
    <property type="project" value="InterPro"/>
</dbReference>
<protein>
    <submittedName>
        <fullName evidence="4">D-3-phosphoglycerate dehydrogenase</fullName>
        <ecNumber evidence="4">1.1.1.95</ecNumber>
    </submittedName>
</protein>
<evidence type="ECO:0000313" key="4">
    <source>
        <dbReference type="EMBL" id="STQ09425.1"/>
    </source>
</evidence>
<sequence length="109" mass="11759">MLPQNAVSRSSTPPFSNTRSVAELVIGELLLLLRGIPEANAKAHRGVWNKLAAGSYEARGKKLGIIGYGHIGTQLGILAESLACMFTSTTLKANCRWGTPLRFNIFLTC</sequence>
<evidence type="ECO:0000256" key="2">
    <source>
        <dbReference type="ARBA" id="ARBA00023027"/>
    </source>
</evidence>